<reference evidence="3 4" key="1">
    <citation type="submission" date="2016-03" db="EMBL/GenBank/DDBJ databases">
        <authorList>
            <person name="Ploux O."/>
        </authorList>
    </citation>
    <scope>NUCLEOTIDE SEQUENCE [LARGE SCALE GENOMIC DNA]</scope>
    <source>
        <strain evidence="3 4">UAMH 11012</strain>
    </source>
</reference>
<dbReference type="Pfam" id="PF25794">
    <property type="entry name" value="SACS"/>
    <property type="match status" value="1"/>
</dbReference>
<dbReference type="InterPro" id="IPR058210">
    <property type="entry name" value="SACS/Nov_dom"/>
</dbReference>
<dbReference type="InterPro" id="IPR052957">
    <property type="entry name" value="Auxin_embryo_med"/>
</dbReference>
<feature type="region of interest" description="Disordered" evidence="1">
    <location>
        <begin position="1472"/>
        <end position="1494"/>
    </location>
</feature>
<evidence type="ECO:0000313" key="4">
    <source>
        <dbReference type="Proteomes" id="UP000184330"/>
    </source>
</evidence>
<dbReference type="PANTHER" id="PTHR32387:SF0">
    <property type="entry name" value="PROTEIN NO VEIN"/>
    <property type="match status" value="1"/>
</dbReference>
<proteinExistence type="predicted"/>
<accession>A0A1L7XQL3</accession>
<evidence type="ECO:0000259" key="2">
    <source>
        <dbReference type="Pfam" id="PF25794"/>
    </source>
</evidence>
<dbReference type="Gene3D" id="3.30.565.10">
    <property type="entry name" value="Histidine kinase-like ATPase, C-terminal domain"/>
    <property type="match status" value="1"/>
</dbReference>
<feature type="region of interest" description="Disordered" evidence="1">
    <location>
        <begin position="1329"/>
        <end position="1350"/>
    </location>
</feature>
<gene>
    <name evidence="3" type="ORF">PAC_17198</name>
</gene>
<dbReference type="EMBL" id="FJOG01000043">
    <property type="protein sequence ID" value="CZR67299.1"/>
    <property type="molecule type" value="Genomic_DNA"/>
</dbReference>
<evidence type="ECO:0000313" key="3">
    <source>
        <dbReference type="EMBL" id="CZR67299.1"/>
    </source>
</evidence>
<name>A0A1L7XQL3_9HELO</name>
<dbReference type="Proteomes" id="UP000184330">
    <property type="component" value="Unassembled WGS sequence"/>
</dbReference>
<dbReference type="OrthoDB" id="1262810at2759"/>
<feature type="compositionally biased region" description="Basic and acidic residues" evidence="1">
    <location>
        <begin position="1329"/>
        <end position="1339"/>
    </location>
</feature>
<feature type="compositionally biased region" description="Low complexity" evidence="1">
    <location>
        <begin position="1410"/>
        <end position="1437"/>
    </location>
</feature>
<feature type="domain" description="Sacsin/Nov" evidence="2">
    <location>
        <begin position="64"/>
        <end position="150"/>
    </location>
</feature>
<keyword evidence="4" id="KW-1185">Reference proteome</keyword>
<feature type="compositionally biased region" description="Polar residues" evidence="1">
    <location>
        <begin position="1484"/>
        <end position="1493"/>
    </location>
</feature>
<organism evidence="3 4">
    <name type="scientific">Phialocephala subalpina</name>
    <dbReference type="NCBI Taxonomy" id="576137"/>
    <lineage>
        <taxon>Eukaryota</taxon>
        <taxon>Fungi</taxon>
        <taxon>Dikarya</taxon>
        <taxon>Ascomycota</taxon>
        <taxon>Pezizomycotina</taxon>
        <taxon>Leotiomycetes</taxon>
        <taxon>Helotiales</taxon>
        <taxon>Mollisiaceae</taxon>
        <taxon>Phialocephala</taxon>
        <taxon>Phialocephala fortinii species complex</taxon>
    </lineage>
</organism>
<evidence type="ECO:0000256" key="1">
    <source>
        <dbReference type="SAM" id="MobiDB-lite"/>
    </source>
</evidence>
<protein>
    <recommendedName>
        <fullName evidence="2">Sacsin/Nov domain-containing protein</fullName>
    </recommendedName>
</protein>
<feature type="region of interest" description="Disordered" evidence="1">
    <location>
        <begin position="1410"/>
        <end position="1442"/>
    </location>
</feature>
<feature type="compositionally biased region" description="Polar residues" evidence="1">
    <location>
        <begin position="1340"/>
        <end position="1350"/>
    </location>
</feature>
<dbReference type="NCBIfam" id="NF047352">
    <property type="entry name" value="P_loop_sacsin"/>
    <property type="match status" value="1"/>
</dbReference>
<dbReference type="PANTHER" id="PTHR32387">
    <property type="entry name" value="WU:FJ29H11"/>
    <property type="match status" value="1"/>
</dbReference>
<dbReference type="SUPFAM" id="SSF55874">
    <property type="entry name" value="ATPase domain of HSP90 chaperone/DNA topoisomerase II/histidine kinase"/>
    <property type="match status" value="1"/>
</dbReference>
<sequence>MANTKPLSREEAREHIQALAKKSMYIDEERFNGLEKDLQDLILQGQKWMESSGRLTDSFTRDVYSDESRFLHEMIQNADDKGFTRAKASCVEPYIQFAISPDSIVVESNQDDFTVDDVDTICEMGNSNKKLEAGKIGEKGMGFKSVFKVAWKVQIESGPYSFFFKYRRDKDPGWYMTTPIYEEPVMSDADAITRITLSLHDSAKSDMSKYFDRLPTKSLLFLRDLKIIKVTDNRQNTSHSNCIWSTDREDKERNSEFLRITEERTDRPMKTHLYHVVRTPVPGMPNHELRQNINQTLVELAFPLDDVHYLPVIEDQAVYAFLPMRNGGFKFLIQADFIMQVNREDIIESEWNNAIRHGVAEAFRDAVVCFSKGGSPEYEKLQYQWMKYLPQAPVSDKFWALLLPGVKEILTETKILKSWNPGPLKYPKELRILMDEDMDEYNNPLLADTPDQIYLSREYQLNGDLDFLKELGVSYQSMPEFVERVQNDLKATTQSRMKSSQATRDWHKRVAKVLLQACLGSNYPNSKAKIRRLPLIPLQGCDDWVSCTEEKVYFPGDSKFPIPPDIGLKLVRFEAFQDAVCKELLSELGVEDCPPQIVIDQIHAQYTDTSQICLSSSIAHTRYLYWNTCGSKNGYKLPSYFSCYNQDGKPVYPSRDDLYFPSQEEYGAQELLRPFVYPSNLEGSAPGYPAHFLHPDYFKDIPHGSDGRSWNSWLAYTAGVRDSFKLDRRGNGKELSPELRYVCDHRPDRIVGMLKRHWPKSTLDLDPEILCALSENYVPTMAGASRPLRSTHLPLPQSAMEIKQLGVEETFGFLKMPVELTNESVKDWEFLRLLKVGMEMNMDFYIDILREHVKRNEDGTVLGMRGIVPDVYNAISEHCITANDRKNLQEVFQTEDLILIPLNSKVMSASGTWTNTDNCVWKGPSGMRTKVVLDSPYTELSHLFRNTLEISDADWNDTLEELLHLERNDFNTDERGRERIEITSRFYSYISRYQLNEKEWSRVRERFEGGKLVYSSSPEGWHPLSRCLWSSTVTIPGKPILSNCYPDFKDFFVKRLKVKKASLETMIEDLKSLAGKRQFASDIKAIILAASSMTPPHSSFQELKGLNILPVKAHNDSEIQLWNTDQDFAIIDRSKLGELFRSALPRTASFLDFDIKDVHSLQPFLLGINLEHRYLSKMVDEDSEVEEGSIDHDQTSKLRGKAYHLLCPKTQNEHDPLYQLLLNAEVHTSDSIISYLKIRQDGQEIRVKSERCNVHITEDQNQLRVFVPRDATNRECSYLKDFPRRMLSILGIGESAETIVTRLLNSSVSLLDYLLEDAGILRVSGVERRTEEITDDSKRPSTSSNLVYGDVNSGQTFGHVQQPAESLAFDRYVERGRQLLTNLGYHTSTPAVNDRGVSSASTLAIRPFASLSSSPSSNARSTSSSSPSRQGSTTSYSDFEDAPTLADSIGTTSYSDVVARIISIAQGPNHIGLPPNGLPDLTHTPESSTNDPESTAEIAGVLSAAFGNRLHNPSAFINNIGAAGELFVYERLKRLHLPNFNIENWQSKIRKLVLPYLREGIVKPWTSKETADIVYKDRQWALTRHLIQQGYPLSKPGNGEGPEYFIEVKSTLGPCKAEFFMIKGQYDRMRKYKITGTQVGSMPSKIYIICRVFNLGKDDTDMHLYFDPGALEENNKLKFTASKYSVVPIRQRNGA</sequence>
<dbReference type="InterPro" id="IPR036890">
    <property type="entry name" value="HATPase_C_sf"/>
</dbReference>